<reference evidence="2 3" key="1">
    <citation type="submission" date="2017-08" db="EMBL/GenBank/DDBJ databases">
        <title>Fine stratification of microbial communities through a metagenomic profile of the photic zone.</title>
        <authorList>
            <person name="Haro-Moreno J.M."/>
            <person name="Lopez-Perez M."/>
            <person name="De La Torre J."/>
            <person name="Picazo A."/>
            <person name="Camacho A."/>
            <person name="Rodriguez-Valera F."/>
        </authorList>
    </citation>
    <scope>NUCLEOTIDE SEQUENCE [LARGE SCALE GENOMIC DNA]</scope>
    <source>
        <strain evidence="2">MED-G24</strain>
    </source>
</reference>
<dbReference type="GO" id="GO:0120147">
    <property type="term" value="F:formylglycine-generating oxidase activity"/>
    <property type="evidence" value="ECO:0007669"/>
    <property type="project" value="TreeGrafter"/>
</dbReference>
<dbReference type="PANTHER" id="PTHR23150:SF19">
    <property type="entry name" value="FORMYLGLYCINE-GENERATING ENZYME"/>
    <property type="match status" value="1"/>
</dbReference>
<proteinExistence type="predicted"/>
<sequence length="295" mass="32424">MIDIPGGRFVMGSNTYYPEESPLTERNVSAFSISSAPVTNGDYARFVSETGYVTVAERPLDPEAYPGVHPDDLVPGSLVFVRTQGPVDLANPGHWWRFVAGACWQHPEGPDSSIAARLDHPVVQVAYEDAEAYADWADQSLPTEAQWEWACRAGEPGEFIWGDHERPEEMANIWQGRFPFENTSRFQGTSPIGSYPANAWALSDMIGNVWEWTADWWQDVRTEGGSDPGCCGPDGSYDPLQPDIMIPRKVLKGGSHLCAASYCLRYRPAARIPQMVDSATSHIGFRCVANPGAAA</sequence>
<protein>
    <submittedName>
        <fullName evidence="2">Sulfatase-modifying factor 1</fullName>
    </submittedName>
</protein>
<evidence type="ECO:0000313" key="3">
    <source>
        <dbReference type="Proteomes" id="UP000219327"/>
    </source>
</evidence>
<dbReference type="EMBL" id="NTKD01000021">
    <property type="protein sequence ID" value="PDH39641.1"/>
    <property type="molecule type" value="Genomic_DNA"/>
</dbReference>
<dbReference type="AlphaFoldDB" id="A0A2A5WT85"/>
<dbReference type="SUPFAM" id="SSF56436">
    <property type="entry name" value="C-type lectin-like"/>
    <property type="match status" value="1"/>
</dbReference>
<accession>A0A2A5WT85</accession>
<dbReference type="InterPro" id="IPR042095">
    <property type="entry name" value="SUMF_sf"/>
</dbReference>
<dbReference type="Gene3D" id="3.90.1580.10">
    <property type="entry name" value="paralog of FGE (formylglycine-generating enzyme)"/>
    <property type="match status" value="1"/>
</dbReference>
<organism evidence="2 3">
    <name type="scientific">OM182 bacterium MED-G24</name>
    <dbReference type="NCBI Taxonomy" id="1986255"/>
    <lineage>
        <taxon>Bacteria</taxon>
        <taxon>Pseudomonadati</taxon>
        <taxon>Pseudomonadota</taxon>
        <taxon>Gammaproteobacteria</taxon>
        <taxon>OMG group</taxon>
        <taxon>OM182 clade</taxon>
    </lineage>
</organism>
<evidence type="ECO:0000259" key="1">
    <source>
        <dbReference type="Pfam" id="PF03781"/>
    </source>
</evidence>
<dbReference type="InterPro" id="IPR005532">
    <property type="entry name" value="SUMF_dom"/>
</dbReference>
<feature type="domain" description="Sulfatase-modifying factor enzyme-like" evidence="1">
    <location>
        <begin position="1"/>
        <end position="288"/>
    </location>
</feature>
<evidence type="ECO:0000313" key="2">
    <source>
        <dbReference type="EMBL" id="PDH39641.1"/>
    </source>
</evidence>
<dbReference type="InterPro" id="IPR016187">
    <property type="entry name" value="CTDL_fold"/>
</dbReference>
<gene>
    <name evidence="2" type="ORF">CNE99_05150</name>
</gene>
<dbReference type="InterPro" id="IPR051043">
    <property type="entry name" value="Sulfatase_Mod_Factor_Kinase"/>
</dbReference>
<comment type="caution">
    <text evidence="2">The sequence shown here is derived from an EMBL/GenBank/DDBJ whole genome shotgun (WGS) entry which is preliminary data.</text>
</comment>
<name>A0A2A5WT85_9GAMM</name>
<dbReference type="PANTHER" id="PTHR23150">
    <property type="entry name" value="SULFATASE MODIFYING FACTOR 1, 2"/>
    <property type="match status" value="1"/>
</dbReference>
<dbReference type="Pfam" id="PF03781">
    <property type="entry name" value="FGE-sulfatase"/>
    <property type="match status" value="1"/>
</dbReference>
<dbReference type="Proteomes" id="UP000219327">
    <property type="component" value="Unassembled WGS sequence"/>
</dbReference>